<dbReference type="InterPro" id="IPR058533">
    <property type="entry name" value="Cation_efflux_TM"/>
</dbReference>
<keyword evidence="2" id="KW-0813">Transport</keyword>
<feature type="transmembrane region" description="Helical" evidence="6">
    <location>
        <begin position="174"/>
        <end position="194"/>
    </location>
</feature>
<feature type="domain" description="Cation efflux protein transmembrane" evidence="7">
    <location>
        <begin position="28"/>
        <end position="221"/>
    </location>
</feature>
<organism evidence="8 9">
    <name type="scientific">Pseudoroseicyclus tamaricis</name>
    <dbReference type="NCBI Taxonomy" id="2705421"/>
    <lineage>
        <taxon>Bacteria</taxon>
        <taxon>Pseudomonadati</taxon>
        <taxon>Pseudomonadota</taxon>
        <taxon>Alphaproteobacteria</taxon>
        <taxon>Rhodobacterales</taxon>
        <taxon>Paracoccaceae</taxon>
        <taxon>Pseudoroseicyclus</taxon>
    </lineage>
</organism>
<dbReference type="SUPFAM" id="SSF161111">
    <property type="entry name" value="Cation efflux protein transmembrane domain-like"/>
    <property type="match status" value="1"/>
</dbReference>
<keyword evidence="3 6" id="KW-0812">Transmembrane</keyword>
<dbReference type="Pfam" id="PF01545">
    <property type="entry name" value="Cation_efflux"/>
    <property type="match status" value="1"/>
</dbReference>
<dbReference type="GO" id="GO:0008324">
    <property type="term" value="F:monoatomic cation transmembrane transporter activity"/>
    <property type="evidence" value="ECO:0007669"/>
    <property type="project" value="InterPro"/>
</dbReference>
<feature type="transmembrane region" description="Helical" evidence="6">
    <location>
        <begin position="123"/>
        <end position="142"/>
    </location>
</feature>
<evidence type="ECO:0000256" key="4">
    <source>
        <dbReference type="ARBA" id="ARBA00022989"/>
    </source>
</evidence>
<evidence type="ECO:0000256" key="3">
    <source>
        <dbReference type="ARBA" id="ARBA00022692"/>
    </source>
</evidence>
<dbReference type="InterPro" id="IPR050291">
    <property type="entry name" value="CDF_Transporter"/>
</dbReference>
<evidence type="ECO:0000256" key="2">
    <source>
        <dbReference type="ARBA" id="ARBA00022448"/>
    </source>
</evidence>
<accession>A0A6B2JU58</accession>
<keyword evidence="9" id="KW-1185">Reference proteome</keyword>
<feature type="transmembrane region" description="Helical" evidence="6">
    <location>
        <begin position="20"/>
        <end position="40"/>
    </location>
</feature>
<dbReference type="Proteomes" id="UP000474757">
    <property type="component" value="Unassembled WGS sequence"/>
</dbReference>
<dbReference type="GO" id="GO:0016020">
    <property type="term" value="C:membrane"/>
    <property type="evidence" value="ECO:0007669"/>
    <property type="project" value="UniProtKB-SubCell"/>
</dbReference>
<sequence>MNVVPEKLKPDLAHAVRLEWWTLGWQISIVALMALVLGSSQAMKTAWIEDLLGLVPAIVFLLAVHFEHKAPSQKFPFGYTRVNSLAFLGAATVLGFMGLYLIYDSGSKLLAAEHPTLGPVHLFGQNIWIGWLMIAALLYSIVPPVILGRKKQPVARALADKVLHTDALMQKADWMTGAAGIVGILGVGFGFWWADSAAALLIAFDILHDGYRATRVAMAELIDGAPRKLGGPAISDDAKALRDHLAERFPGADVRLRETGRYIWAEVHGIPSPPDLAPKESYWAGDPEKSWRLAGLSFSP</sequence>
<protein>
    <submittedName>
        <fullName evidence="8">Cation transporter</fullName>
    </submittedName>
</protein>
<dbReference type="Gene3D" id="1.20.1510.10">
    <property type="entry name" value="Cation efflux protein transmembrane domain"/>
    <property type="match status" value="1"/>
</dbReference>
<reference evidence="8 9" key="1">
    <citation type="submission" date="2020-02" db="EMBL/GenBank/DDBJ databases">
        <title>Pseudoroseicyclus tamarix, sp. nov., isolated from offshore sediment of a Tamarix chinensis forest.</title>
        <authorList>
            <person name="Gai Y."/>
        </authorList>
    </citation>
    <scope>NUCLEOTIDE SEQUENCE [LARGE SCALE GENOMIC DNA]</scope>
    <source>
        <strain evidence="8 9">CLL3-39</strain>
    </source>
</reference>
<dbReference type="AlphaFoldDB" id="A0A6B2JU58"/>
<dbReference type="RefSeq" id="WP_163894688.1">
    <property type="nucleotide sequence ID" value="NZ_JAAFYS010000003.1"/>
</dbReference>
<feature type="transmembrane region" description="Helical" evidence="6">
    <location>
        <begin position="46"/>
        <end position="64"/>
    </location>
</feature>
<dbReference type="PANTHER" id="PTHR43840:SF15">
    <property type="entry name" value="MITOCHONDRIAL METAL TRANSPORTER 1-RELATED"/>
    <property type="match status" value="1"/>
</dbReference>
<evidence type="ECO:0000256" key="5">
    <source>
        <dbReference type="ARBA" id="ARBA00023136"/>
    </source>
</evidence>
<comment type="caution">
    <text evidence="8">The sequence shown here is derived from an EMBL/GenBank/DDBJ whole genome shotgun (WGS) entry which is preliminary data.</text>
</comment>
<evidence type="ECO:0000259" key="7">
    <source>
        <dbReference type="Pfam" id="PF01545"/>
    </source>
</evidence>
<name>A0A6B2JU58_9RHOB</name>
<evidence type="ECO:0000256" key="6">
    <source>
        <dbReference type="SAM" id="Phobius"/>
    </source>
</evidence>
<gene>
    <name evidence="8" type="ORF">GZA08_13990</name>
</gene>
<feature type="transmembrane region" description="Helical" evidence="6">
    <location>
        <begin position="85"/>
        <end position="103"/>
    </location>
</feature>
<keyword evidence="5 6" id="KW-0472">Membrane</keyword>
<dbReference type="InterPro" id="IPR027469">
    <property type="entry name" value="Cation_efflux_TMD_sf"/>
</dbReference>
<proteinExistence type="predicted"/>
<evidence type="ECO:0000313" key="8">
    <source>
        <dbReference type="EMBL" id="NDV02077.1"/>
    </source>
</evidence>
<dbReference type="PANTHER" id="PTHR43840">
    <property type="entry name" value="MITOCHONDRIAL METAL TRANSPORTER 1-RELATED"/>
    <property type="match status" value="1"/>
</dbReference>
<evidence type="ECO:0000256" key="1">
    <source>
        <dbReference type="ARBA" id="ARBA00004141"/>
    </source>
</evidence>
<keyword evidence="4 6" id="KW-1133">Transmembrane helix</keyword>
<dbReference type="EMBL" id="JAAGAB010000003">
    <property type="protein sequence ID" value="NDV02077.1"/>
    <property type="molecule type" value="Genomic_DNA"/>
</dbReference>
<comment type="subcellular location">
    <subcellularLocation>
        <location evidence="1">Membrane</location>
        <topology evidence="1">Multi-pass membrane protein</topology>
    </subcellularLocation>
</comment>
<evidence type="ECO:0000313" key="9">
    <source>
        <dbReference type="Proteomes" id="UP000474757"/>
    </source>
</evidence>